<keyword evidence="3" id="KW-0862">Zinc</keyword>
<dbReference type="Gene3D" id="3.30.40.10">
    <property type="entry name" value="Zinc/RING finger domain, C3HC4 (zinc finger)"/>
    <property type="match status" value="1"/>
</dbReference>
<dbReference type="GO" id="GO:0061630">
    <property type="term" value="F:ubiquitin protein ligase activity"/>
    <property type="evidence" value="ECO:0007669"/>
    <property type="project" value="InterPro"/>
</dbReference>
<dbReference type="InterPro" id="IPR001841">
    <property type="entry name" value="Znf_RING"/>
</dbReference>
<name>A0A5B7BW46_DAVIN</name>
<dbReference type="GO" id="GO:0008270">
    <property type="term" value="F:zinc ion binding"/>
    <property type="evidence" value="ECO:0007669"/>
    <property type="project" value="UniProtKB-KW"/>
</dbReference>
<keyword evidence="1" id="KW-0479">Metal-binding</keyword>
<dbReference type="PANTHER" id="PTHR47094">
    <property type="entry name" value="ELFLESS, ISOFORM B"/>
    <property type="match status" value="1"/>
</dbReference>
<dbReference type="InterPro" id="IPR017907">
    <property type="entry name" value="Znf_RING_CS"/>
</dbReference>
<evidence type="ECO:0000256" key="1">
    <source>
        <dbReference type="ARBA" id="ARBA00022723"/>
    </source>
</evidence>
<dbReference type="SUPFAM" id="SSF57850">
    <property type="entry name" value="RING/U-box"/>
    <property type="match status" value="1"/>
</dbReference>
<dbReference type="PROSITE" id="PS00518">
    <property type="entry name" value="ZF_RING_1"/>
    <property type="match status" value="1"/>
</dbReference>
<dbReference type="GO" id="GO:0033768">
    <property type="term" value="C:SUMO-targeted ubiquitin ligase complex"/>
    <property type="evidence" value="ECO:0007669"/>
    <property type="project" value="TreeGrafter"/>
</dbReference>
<dbReference type="EMBL" id="GHES01042550">
    <property type="protein sequence ID" value="MPA73109.1"/>
    <property type="molecule type" value="Transcribed_RNA"/>
</dbReference>
<dbReference type="SMART" id="SM00184">
    <property type="entry name" value="RING"/>
    <property type="match status" value="1"/>
</dbReference>
<gene>
    <name evidence="6" type="ORF">Din_042550</name>
</gene>
<dbReference type="InterPro" id="IPR013083">
    <property type="entry name" value="Znf_RING/FYVE/PHD"/>
</dbReference>
<dbReference type="GO" id="GO:0032183">
    <property type="term" value="F:SUMO binding"/>
    <property type="evidence" value="ECO:0007669"/>
    <property type="project" value="TreeGrafter"/>
</dbReference>
<proteinExistence type="predicted"/>
<dbReference type="AlphaFoldDB" id="A0A5B7BW46"/>
<dbReference type="InterPro" id="IPR049627">
    <property type="entry name" value="SLX8"/>
</dbReference>
<dbReference type="Pfam" id="PF13923">
    <property type="entry name" value="zf-C3HC4_2"/>
    <property type="match status" value="1"/>
</dbReference>
<evidence type="ECO:0000259" key="5">
    <source>
        <dbReference type="PROSITE" id="PS50089"/>
    </source>
</evidence>
<evidence type="ECO:0000256" key="3">
    <source>
        <dbReference type="ARBA" id="ARBA00022833"/>
    </source>
</evidence>
<dbReference type="GO" id="GO:0006511">
    <property type="term" value="P:ubiquitin-dependent protein catabolic process"/>
    <property type="evidence" value="ECO:0007669"/>
    <property type="project" value="TreeGrafter"/>
</dbReference>
<accession>A0A5B7BW46</accession>
<dbReference type="GO" id="GO:0140082">
    <property type="term" value="F:SUMO-ubiquitin ligase activity"/>
    <property type="evidence" value="ECO:0007669"/>
    <property type="project" value="TreeGrafter"/>
</dbReference>
<reference evidence="6" key="1">
    <citation type="submission" date="2019-08" db="EMBL/GenBank/DDBJ databases">
        <title>Reference gene set and small RNA set construction with multiple tissues from Davidia involucrata Baill.</title>
        <authorList>
            <person name="Yang H."/>
            <person name="Zhou C."/>
            <person name="Li G."/>
            <person name="Wang J."/>
            <person name="Gao P."/>
            <person name="Wang M."/>
            <person name="Wang R."/>
            <person name="Zhao Y."/>
        </authorList>
    </citation>
    <scope>NUCLEOTIDE SEQUENCE</scope>
    <source>
        <tissue evidence="6">Mixed with DoveR01_LX</tissue>
    </source>
</reference>
<dbReference type="PANTHER" id="PTHR47094:SF1">
    <property type="entry name" value="RING-TYPE E3 UBIQUITIN TRANSFERASE"/>
    <property type="match status" value="1"/>
</dbReference>
<organism evidence="6">
    <name type="scientific">Davidia involucrata</name>
    <name type="common">Dove tree</name>
    <dbReference type="NCBI Taxonomy" id="16924"/>
    <lineage>
        <taxon>Eukaryota</taxon>
        <taxon>Viridiplantae</taxon>
        <taxon>Streptophyta</taxon>
        <taxon>Embryophyta</taxon>
        <taxon>Tracheophyta</taxon>
        <taxon>Spermatophyta</taxon>
        <taxon>Magnoliopsida</taxon>
        <taxon>eudicotyledons</taxon>
        <taxon>Gunneridae</taxon>
        <taxon>Pentapetalae</taxon>
        <taxon>asterids</taxon>
        <taxon>Cornales</taxon>
        <taxon>Nyssaceae</taxon>
        <taxon>Davidia</taxon>
    </lineage>
</organism>
<protein>
    <recommendedName>
        <fullName evidence="5">RING-type domain-containing protein</fullName>
    </recommendedName>
</protein>
<sequence>MVLDLDLNVAPPVEDILMGDSVTIGLNLMQAGEHGPSHIQARTDLEPVDDEVVICSPRSFAEARDKSRRNRGVMELFDEETAFRRERTARLFPDSNRGRRAPAKQTTVTGDLYINLEGSEKTKNRNAAELPQIVPPPKEPTFSCPICIGPLVEETSTKCGHIFCKNCINGAIAAQKKCPTCRRKLKVKDTIRVYLPTSD</sequence>
<keyword evidence="2 4" id="KW-0863">Zinc-finger</keyword>
<evidence type="ECO:0000256" key="4">
    <source>
        <dbReference type="PROSITE-ProRule" id="PRU00175"/>
    </source>
</evidence>
<dbReference type="PROSITE" id="PS50089">
    <property type="entry name" value="ZF_RING_2"/>
    <property type="match status" value="1"/>
</dbReference>
<feature type="domain" description="RING-type" evidence="5">
    <location>
        <begin position="144"/>
        <end position="182"/>
    </location>
</feature>
<evidence type="ECO:0000313" key="6">
    <source>
        <dbReference type="EMBL" id="MPA73109.1"/>
    </source>
</evidence>
<evidence type="ECO:0000256" key="2">
    <source>
        <dbReference type="ARBA" id="ARBA00022771"/>
    </source>
</evidence>